<dbReference type="PANTHER" id="PTHR11564">
    <property type="entry name" value="SIGNAL RECOGNITION PARTICLE 54K PROTEIN SRP54"/>
    <property type="match status" value="1"/>
</dbReference>
<evidence type="ECO:0000256" key="11">
    <source>
        <dbReference type="ARBA" id="ARBA00022884"/>
    </source>
</evidence>
<dbReference type="InterPro" id="IPR004125">
    <property type="entry name" value="Signal_recog_particle_SRP54_M"/>
</dbReference>
<evidence type="ECO:0000256" key="15">
    <source>
        <dbReference type="ARBA" id="ARBA00023136"/>
    </source>
</evidence>
<evidence type="ECO:0000256" key="20">
    <source>
        <dbReference type="SAM" id="Phobius"/>
    </source>
</evidence>
<dbReference type="GO" id="GO:0005216">
    <property type="term" value="F:monoatomic ion channel activity"/>
    <property type="evidence" value="ECO:0007669"/>
    <property type="project" value="InterPro"/>
</dbReference>
<accession>A0AA36J7D7</accession>
<evidence type="ECO:0000256" key="14">
    <source>
        <dbReference type="ARBA" id="ARBA00023135"/>
    </source>
</evidence>
<feature type="compositionally biased region" description="Polar residues" evidence="19">
    <location>
        <begin position="88"/>
        <end position="108"/>
    </location>
</feature>
<dbReference type="SMART" id="SM00962">
    <property type="entry name" value="SRP54"/>
    <property type="match status" value="1"/>
</dbReference>
<feature type="transmembrane region" description="Helical" evidence="20">
    <location>
        <begin position="299"/>
        <end position="332"/>
    </location>
</feature>
<evidence type="ECO:0000256" key="9">
    <source>
        <dbReference type="ARBA" id="ARBA00022824"/>
    </source>
</evidence>
<feature type="region of interest" description="Disordered" evidence="19">
    <location>
        <begin position="1088"/>
        <end position="1113"/>
    </location>
</feature>
<dbReference type="InterPro" id="IPR006325">
    <property type="entry name" value="SRP54_euk"/>
</dbReference>
<dbReference type="InterPro" id="IPR027359">
    <property type="entry name" value="Volt_channel_dom_sf"/>
</dbReference>
<dbReference type="FunFam" id="3.40.50.300:FF:000022">
    <property type="entry name" value="Signal recognition particle 54 kDa subunit"/>
    <property type="match status" value="1"/>
</dbReference>
<dbReference type="Proteomes" id="UP001178507">
    <property type="component" value="Unassembled WGS sequence"/>
</dbReference>
<keyword evidence="12 20" id="KW-1133">Transmembrane helix</keyword>
<dbReference type="GO" id="GO:0005525">
    <property type="term" value="F:GTP binding"/>
    <property type="evidence" value="ECO:0007669"/>
    <property type="project" value="UniProtKB-KW"/>
</dbReference>
<feature type="domain" description="EF-hand" evidence="21">
    <location>
        <begin position="441"/>
        <end position="476"/>
    </location>
</feature>
<dbReference type="SMART" id="SM00382">
    <property type="entry name" value="AAA"/>
    <property type="match status" value="1"/>
</dbReference>
<dbReference type="SUPFAM" id="SSF52540">
    <property type="entry name" value="P-loop containing nucleoside triphosphate hydrolases"/>
    <property type="match status" value="1"/>
</dbReference>
<dbReference type="InterPro" id="IPR042101">
    <property type="entry name" value="SRP54_N_sf"/>
</dbReference>
<dbReference type="InterPro" id="IPR011992">
    <property type="entry name" value="EF-hand-dom_pair"/>
</dbReference>
<keyword evidence="9" id="KW-0256">Endoplasmic reticulum</keyword>
<dbReference type="AlphaFoldDB" id="A0AA36J7D7"/>
<keyword evidence="15 20" id="KW-0472">Membrane</keyword>
<dbReference type="Pfam" id="PF00520">
    <property type="entry name" value="Ion_trans"/>
    <property type="match status" value="1"/>
</dbReference>
<dbReference type="InterPro" id="IPR002048">
    <property type="entry name" value="EF_hand_dom"/>
</dbReference>
<dbReference type="InterPro" id="IPR005821">
    <property type="entry name" value="Ion_trans_dom"/>
</dbReference>
<keyword evidence="14" id="KW-0733">Signal recognition particle</keyword>
<dbReference type="InterPro" id="IPR036225">
    <property type="entry name" value="SRP/SRP_N"/>
</dbReference>
<dbReference type="HAMAP" id="MF_00306">
    <property type="entry name" value="SRP54"/>
    <property type="match status" value="1"/>
</dbReference>
<dbReference type="PROSITE" id="PS00300">
    <property type="entry name" value="SRP54"/>
    <property type="match status" value="1"/>
</dbReference>
<dbReference type="GO" id="GO:0005829">
    <property type="term" value="C:cytosol"/>
    <property type="evidence" value="ECO:0007669"/>
    <property type="project" value="TreeGrafter"/>
</dbReference>
<keyword evidence="23" id="KW-1185">Reference proteome</keyword>
<feature type="domain" description="EF-hand" evidence="21">
    <location>
        <begin position="484"/>
        <end position="519"/>
    </location>
</feature>
<dbReference type="CDD" id="cd00051">
    <property type="entry name" value="EFh"/>
    <property type="match status" value="1"/>
</dbReference>
<evidence type="ECO:0000259" key="21">
    <source>
        <dbReference type="PROSITE" id="PS50222"/>
    </source>
</evidence>
<organism evidence="22 23">
    <name type="scientific">Effrenium voratum</name>
    <dbReference type="NCBI Taxonomy" id="2562239"/>
    <lineage>
        <taxon>Eukaryota</taxon>
        <taxon>Sar</taxon>
        <taxon>Alveolata</taxon>
        <taxon>Dinophyceae</taxon>
        <taxon>Suessiales</taxon>
        <taxon>Symbiodiniaceae</taxon>
        <taxon>Effrenium</taxon>
    </lineage>
</organism>
<evidence type="ECO:0000256" key="19">
    <source>
        <dbReference type="SAM" id="MobiDB-lite"/>
    </source>
</evidence>
<evidence type="ECO:0000256" key="8">
    <source>
        <dbReference type="ARBA" id="ARBA00022801"/>
    </source>
</evidence>
<evidence type="ECO:0000256" key="2">
    <source>
        <dbReference type="ARBA" id="ARBA00004240"/>
    </source>
</evidence>
<keyword evidence="5" id="KW-0963">Cytoplasm</keyword>
<evidence type="ECO:0000313" key="23">
    <source>
        <dbReference type="Proteomes" id="UP001178507"/>
    </source>
</evidence>
<keyword evidence="13" id="KW-0342">GTP-binding</keyword>
<dbReference type="Gene3D" id="1.20.120.140">
    <property type="entry name" value="Signal recognition particle SRP54, nucleotide-binding domain"/>
    <property type="match status" value="1"/>
</dbReference>
<dbReference type="Gene3D" id="1.10.260.30">
    <property type="entry name" value="Signal recognition particle, SRP54 subunit, M-domain"/>
    <property type="match status" value="1"/>
</dbReference>
<protein>
    <recommendedName>
        <fullName evidence="17">signal-recognition-particle GTPase</fullName>
        <ecNumber evidence="17">3.6.5.4</ecNumber>
    </recommendedName>
</protein>
<comment type="similarity">
    <text evidence="4">Belongs to the GTP-binding SRP family. SRP54 subfamily.</text>
</comment>
<feature type="transmembrane region" description="Helical" evidence="20">
    <location>
        <begin position="207"/>
        <end position="227"/>
    </location>
</feature>
<evidence type="ECO:0000256" key="4">
    <source>
        <dbReference type="ARBA" id="ARBA00005450"/>
    </source>
</evidence>
<dbReference type="GO" id="GO:0006616">
    <property type="term" value="P:SRP-dependent cotranslational protein targeting to membrane, translocation"/>
    <property type="evidence" value="ECO:0007669"/>
    <property type="project" value="TreeGrafter"/>
</dbReference>
<dbReference type="EMBL" id="CAUJNA010003371">
    <property type="protein sequence ID" value="CAJ1400422.1"/>
    <property type="molecule type" value="Genomic_DNA"/>
</dbReference>
<reference evidence="22" key="1">
    <citation type="submission" date="2023-08" db="EMBL/GenBank/DDBJ databases">
        <authorList>
            <person name="Chen Y."/>
            <person name="Shah S."/>
            <person name="Dougan E. K."/>
            <person name="Thang M."/>
            <person name="Chan C."/>
        </authorList>
    </citation>
    <scope>NUCLEOTIDE SEQUENCE</scope>
</reference>
<dbReference type="SUPFAM" id="SSF47364">
    <property type="entry name" value="Domain of the SRP/SRP receptor G-proteins"/>
    <property type="match status" value="1"/>
</dbReference>
<dbReference type="Pfam" id="PF00448">
    <property type="entry name" value="SRP54"/>
    <property type="match status" value="1"/>
</dbReference>
<feature type="transmembrane region" description="Helical" evidence="20">
    <location>
        <begin position="167"/>
        <end position="187"/>
    </location>
</feature>
<dbReference type="Pfam" id="PF02881">
    <property type="entry name" value="SRP54_N"/>
    <property type="match status" value="1"/>
</dbReference>
<keyword evidence="8" id="KW-0378">Hydrolase</keyword>
<dbReference type="GO" id="GO:0005783">
    <property type="term" value="C:endoplasmic reticulum"/>
    <property type="evidence" value="ECO:0007669"/>
    <property type="project" value="UniProtKB-SubCell"/>
</dbReference>
<evidence type="ECO:0000256" key="6">
    <source>
        <dbReference type="ARBA" id="ARBA00022692"/>
    </source>
</evidence>
<evidence type="ECO:0000256" key="7">
    <source>
        <dbReference type="ARBA" id="ARBA00022741"/>
    </source>
</evidence>
<evidence type="ECO:0000256" key="18">
    <source>
        <dbReference type="ARBA" id="ARBA00048157"/>
    </source>
</evidence>
<dbReference type="Pfam" id="PF02978">
    <property type="entry name" value="SRP_SPB"/>
    <property type="match status" value="1"/>
</dbReference>
<dbReference type="GO" id="GO:0030942">
    <property type="term" value="F:endoplasmic reticulum signal peptide binding"/>
    <property type="evidence" value="ECO:0007669"/>
    <property type="project" value="TreeGrafter"/>
</dbReference>
<dbReference type="SUPFAM" id="SSF47473">
    <property type="entry name" value="EF-hand"/>
    <property type="match status" value="1"/>
</dbReference>
<dbReference type="Gene3D" id="1.10.287.70">
    <property type="match status" value="1"/>
</dbReference>
<evidence type="ECO:0000256" key="17">
    <source>
        <dbReference type="ARBA" id="ARBA00035672"/>
    </source>
</evidence>
<comment type="caution">
    <text evidence="22">The sequence shown here is derived from an EMBL/GenBank/DDBJ whole genome shotgun (WGS) entry which is preliminary data.</text>
</comment>
<dbReference type="SUPFAM" id="SSF81324">
    <property type="entry name" value="Voltage-gated potassium channels"/>
    <property type="match status" value="1"/>
</dbReference>
<dbReference type="GO" id="GO:0008312">
    <property type="term" value="F:7S RNA binding"/>
    <property type="evidence" value="ECO:0007669"/>
    <property type="project" value="InterPro"/>
</dbReference>
<dbReference type="InterPro" id="IPR036891">
    <property type="entry name" value="Signal_recog_part_SRP54_M_sf"/>
</dbReference>
<name>A0AA36J7D7_9DINO</name>
<sequence length="1126" mass="126507">MENWEAILRENLKGLIQQVDDRLATQQRILEKLLLQRPPFSSSPSSVAPKRLLHDDLPDELHSPKMAHPGVDLMDPWKVEETPDVSEPTAQLDSQVSGDTKLAESQATEPIKRRQLSQQNSYEMAQQEEMRMAPESEHIDKSMSINHFGAPKPKDIKDPARRYIAELVWTWQFETFFALIIFAHAMLLGVQIEWECSNVNESLPQELAVIHACFTFLFLVEVILRIIASGCREFFCGGAGAWNMLDVFLVVVALVELIADALVEDSLSAGGWRLLRILRLARSARGLRIVRLLRFVRPLRLLVFSIAITLKSLVWSIILLLLIIYLFSLLFADANLTYLHSPEAVWDEDQDKNLKFHFGTVLVSMHTLFRAISGGLEWRHAVMALENSLGWGWSSLFTLYIAFCCFAVLNVMTGVFCHSAITGAEQDHELMVQSMVNEQERIKAAFADLFRRMDKDGSGTITIREFENQFHVQNTKALFEALGLKAEDAWTLFRSLDKDGDHCIGEAEFVEGCIHVRGPAREVDLLRQSQRTRIQLETLEQNSQELSLLLQGVAQVLKVGCVLRLYVFVAFLGFERPVHGGCLCRALCLDADAMNFVHLTAMKSQRRLALLTRPGAPVTGWDAFGDAGLGSESHMPVPALVQRNIETLCLLEDKWLNPDLIRLRSPEQCKPRPTDDDLLDEVLKEIAAALLHADVNVRYVSELRNNVKKRVLLESDASGVNKRKLIQKAVVEELVRLVSTDRKPYKLEKGKVNIIMFVGLQGSGKTTTCTKYAHYYNRKGWKTALVCADTFRAGAFDQLKQNASKVRIPFYGDYNETDPVKIAEEGVELFKKEKYDLIIVDTSGRHKQETALFDEMKQVAEVVQPNDTIFIMDSHIGQACFDQARAFREVVDIGSVIITKLDGHAKGGGALSAVSATNSPIIFLGTGEHFDEFQPFDAQSFVSRLLGMGDLKGLFQTITEAMPLDKQPELLNKISKGRFSLRDLYEQFQNLQKMGPMSQLMQMIPGMSNLMPAGAEKEGVKRIKRFMVIMDSMTDAELDCEVQLNDSRKLRIARGAGSSIPEVNLLMDEYKRMEKMVGKMGKSGLFGKGGDLTQLQRNPGQAGSKHVSPPNVHRDVPNVEASIVFL</sequence>
<dbReference type="GO" id="GO:0005786">
    <property type="term" value="C:signal recognition particle, endoplasmic reticulum targeting"/>
    <property type="evidence" value="ECO:0007669"/>
    <property type="project" value="UniProtKB-KW"/>
</dbReference>
<dbReference type="SUPFAM" id="SSF47446">
    <property type="entry name" value="Signal peptide-binding domain"/>
    <property type="match status" value="1"/>
</dbReference>
<keyword evidence="10" id="KW-0106">Calcium</keyword>
<keyword evidence="11" id="KW-0694">RNA-binding</keyword>
<keyword evidence="16" id="KW-0687">Ribonucleoprotein</keyword>
<evidence type="ECO:0000256" key="10">
    <source>
        <dbReference type="ARBA" id="ARBA00022837"/>
    </source>
</evidence>
<dbReference type="InterPro" id="IPR018247">
    <property type="entry name" value="EF_Hand_1_Ca_BS"/>
</dbReference>
<evidence type="ECO:0000313" key="22">
    <source>
        <dbReference type="EMBL" id="CAJ1400422.1"/>
    </source>
</evidence>
<dbReference type="CDD" id="cd17875">
    <property type="entry name" value="SRP54_G"/>
    <property type="match status" value="1"/>
</dbReference>
<dbReference type="InterPro" id="IPR000897">
    <property type="entry name" value="SRP54_GTPase_dom"/>
</dbReference>
<evidence type="ECO:0000256" key="5">
    <source>
        <dbReference type="ARBA" id="ARBA00022490"/>
    </source>
</evidence>
<comment type="catalytic activity">
    <reaction evidence="18">
        <text>GTP + H2O = GDP + phosphate + H(+)</text>
        <dbReference type="Rhea" id="RHEA:19669"/>
        <dbReference type="ChEBI" id="CHEBI:15377"/>
        <dbReference type="ChEBI" id="CHEBI:15378"/>
        <dbReference type="ChEBI" id="CHEBI:37565"/>
        <dbReference type="ChEBI" id="CHEBI:43474"/>
        <dbReference type="ChEBI" id="CHEBI:58189"/>
        <dbReference type="EC" id="3.6.5.4"/>
    </reaction>
    <physiologicalReaction direction="left-to-right" evidence="18">
        <dbReference type="Rhea" id="RHEA:19670"/>
    </physiologicalReaction>
</comment>
<dbReference type="InterPro" id="IPR022941">
    <property type="entry name" value="SRP54"/>
</dbReference>
<evidence type="ECO:0000256" key="12">
    <source>
        <dbReference type="ARBA" id="ARBA00022989"/>
    </source>
</evidence>
<dbReference type="SMART" id="SM00054">
    <property type="entry name" value="EFh"/>
    <property type="match status" value="2"/>
</dbReference>
<dbReference type="InterPro" id="IPR027417">
    <property type="entry name" value="P-loop_NTPase"/>
</dbReference>
<evidence type="ECO:0000256" key="13">
    <source>
        <dbReference type="ARBA" id="ARBA00023134"/>
    </source>
</evidence>
<evidence type="ECO:0000256" key="1">
    <source>
        <dbReference type="ARBA" id="ARBA00004141"/>
    </source>
</evidence>
<gene>
    <name evidence="22" type="ORF">EVOR1521_LOCUS23758</name>
</gene>
<dbReference type="Gene3D" id="3.40.50.300">
    <property type="entry name" value="P-loop containing nucleotide triphosphate hydrolases"/>
    <property type="match status" value="1"/>
</dbReference>
<dbReference type="GO" id="GO:0005509">
    <property type="term" value="F:calcium ion binding"/>
    <property type="evidence" value="ECO:0007669"/>
    <property type="project" value="InterPro"/>
</dbReference>
<feature type="transmembrane region" description="Helical" evidence="20">
    <location>
        <begin position="388"/>
        <end position="409"/>
    </location>
</feature>
<dbReference type="InterPro" id="IPR003593">
    <property type="entry name" value="AAA+_ATPase"/>
</dbReference>
<dbReference type="Gene3D" id="1.20.120.350">
    <property type="entry name" value="Voltage-gated potassium channels. Chain C"/>
    <property type="match status" value="1"/>
</dbReference>
<proteinExistence type="inferred from homology"/>
<dbReference type="PROSITE" id="PS50222">
    <property type="entry name" value="EF_HAND_2"/>
    <property type="match status" value="2"/>
</dbReference>
<dbReference type="SMART" id="SM00963">
    <property type="entry name" value="SRP54_N"/>
    <property type="match status" value="1"/>
</dbReference>
<evidence type="ECO:0000256" key="3">
    <source>
        <dbReference type="ARBA" id="ARBA00004496"/>
    </source>
</evidence>
<keyword evidence="6 20" id="KW-0812">Transmembrane</keyword>
<dbReference type="Pfam" id="PF13499">
    <property type="entry name" value="EF-hand_7"/>
    <property type="match status" value="1"/>
</dbReference>
<dbReference type="EC" id="3.6.5.4" evidence="17"/>
<dbReference type="PANTHER" id="PTHR11564:SF5">
    <property type="entry name" value="SIGNAL RECOGNITION PARTICLE SUBUNIT SRP54"/>
    <property type="match status" value="1"/>
</dbReference>
<evidence type="ECO:0000256" key="16">
    <source>
        <dbReference type="ARBA" id="ARBA00023274"/>
    </source>
</evidence>
<dbReference type="PROSITE" id="PS00018">
    <property type="entry name" value="EF_HAND_1"/>
    <property type="match status" value="2"/>
</dbReference>
<dbReference type="NCBIfam" id="TIGR01425">
    <property type="entry name" value="SRP54_euk"/>
    <property type="match status" value="1"/>
</dbReference>
<feature type="transmembrane region" description="Helical" evidence="20">
    <location>
        <begin position="234"/>
        <end position="255"/>
    </location>
</feature>
<dbReference type="InterPro" id="IPR013822">
    <property type="entry name" value="Signal_recog_particl_SRP54_hlx"/>
</dbReference>
<dbReference type="GO" id="GO:0016020">
    <property type="term" value="C:membrane"/>
    <property type="evidence" value="ECO:0007669"/>
    <property type="project" value="UniProtKB-SubCell"/>
</dbReference>
<keyword evidence="7" id="KW-0547">Nucleotide-binding</keyword>
<feature type="region of interest" description="Disordered" evidence="19">
    <location>
        <begin position="81"/>
        <end position="123"/>
    </location>
</feature>
<dbReference type="GO" id="GO:0003924">
    <property type="term" value="F:GTPase activity"/>
    <property type="evidence" value="ECO:0007669"/>
    <property type="project" value="InterPro"/>
</dbReference>
<comment type="subcellular location">
    <subcellularLocation>
        <location evidence="3">Cytoplasm</location>
    </subcellularLocation>
    <subcellularLocation>
        <location evidence="2">Endoplasmic reticulum</location>
    </subcellularLocation>
    <subcellularLocation>
        <location evidence="1">Membrane</location>
        <topology evidence="1">Multi-pass membrane protein</topology>
    </subcellularLocation>
</comment>
<dbReference type="Gene3D" id="1.10.238.10">
    <property type="entry name" value="EF-hand"/>
    <property type="match status" value="1"/>
</dbReference>